<dbReference type="EMBL" id="CAEZUW010000066">
    <property type="protein sequence ID" value="CAB4612763.1"/>
    <property type="molecule type" value="Genomic_DNA"/>
</dbReference>
<dbReference type="AlphaFoldDB" id="A0A6J6HJQ9"/>
<protein>
    <submittedName>
        <fullName evidence="1">Unannotated protein</fullName>
    </submittedName>
</protein>
<sequence>MSVLQRTNVGPHFNQRFREVCGEGDAIRSLQFDGIHHHPVAERVNQQGVAIGDRGRLGTGHDGGNAQCGTDYRCVRCRSTVDGGHPGNRIGELRGVGGGEVVDDQHPTAFGWQFARQGDAGQVGLNQLREPLKVIESLGSIFFDQRRDEVAHRFSECAFSRPSLVNEFACAA</sequence>
<accession>A0A6J6HJQ9</accession>
<name>A0A6J6HJQ9_9ZZZZ</name>
<evidence type="ECO:0000313" key="1">
    <source>
        <dbReference type="EMBL" id="CAB4612763.1"/>
    </source>
</evidence>
<proteinExistence type="predicted"/>
<reference evidence="1" key="1">
    <citation type="submission" date="2020-05" db="EMBL/GenBank/DDBJ databases">
        <authorList>
            <person name="Chiriac C."/>
            <person name="Salcher M."/>
            <person name="Ghai R."/>
            <person name="Kavagutti S V."/>
        </authorList>
    </citation>
    <scope>NUCLEOTIDE SEQUENCE</scope>
</reference>
<gene>
    <name evidence="1" type="ORF">UFOPK1855_00520</name>
</gene>
<organism evidence="1">
    <name type="scientific">freshwater metagenome</name>
    <dbReference type="NCBI Taxonomy" id="449393"/>
    <lineage>
        <taxon>unclassified sequences</taxon>
        <taxon>metagenomes</taxon>
        <taxon>ecological metagenomes</taxon>
    </lineage>
</organism>